<dbReference type="EMBL" id="CM047750">
    <property type="protein sequence ID" value="KAJ0008054.1"/>
    <property type="molecule type" value="Genomic_DNA"/>
</dbReference>
<accession>A0ACC0X440</accession>
<keyword evidence="2" id="KW-1185">Reference proteome</keyword>
<sequence>MRSDNRRNPEEMMKQRPDESIKKADKQMEAMNRQNWLVFENISWLKIDGNGQIDGRDASWWQQESEPEKRPTALTFNKCTNLRLDQLKHINSPRNHITVTGCRNVVISHLNITAPGSSPNTDGIDIGQTRNVYIHDCNIETGDDCIAIGTESFNFKISHVTCGLGHGIRFSIS</sequence>
<evidence type="ECO:0000313" key="2">
    <source>
        <dbReference type="Proteomes" id="UP001163603"/>
    </source>
</evidence>
<proteinExistence type="predicted"/>
<comment type="caution">
    <text evidence="1">The sequence shown here is derived from an EMBL/GenBank/DDBJ whole genome shotgun (WGS) entry which is preliminary data.</text>
</comment>
<gene>
    <name evidence="1" type="ORF">Pint_30100</name>
</gene>
<protein>
    <submittedName>
        <fullName evidence="1">Uncharacterized protein</fullName>
    </submittedName>
</protein>
<reference evidence="2" key="1">
    <citation type="journal article" date="2023" name="G3 (Bethesda)">
        <title>Genome assembly and association tests identify interacting loci associated with vigor, precocity, and sex in interspecific pistachio rootstocks.</title>
        <authorList>
            <person name="Palmer W."/>
            <person name="Jacygrad E."/>
            <person name="Sagayaradj S."/>
            <person name="Cavanaugh K."/>
            <person name="Han R."/>
            <person name="Bertier L."/>
            <person name="Beede B."/>
            <person name="Kafkas S."/>
            <person name="Golino D."/>
            <person name="Preece J."/>
            <person name="Michelmore R."/>
        </authorList>
    </citation>
    <scope>NUCLEOTIDE SEQUENCE [LARGE SCALE GENOMIC DNA]</scope>
</reference>
<dbReference type="Proteomes" id="UP001163603">
    <property type="component" value="Chromosome 15"/>
</dbReference>
<name>A0ACC0X440_9ROSI</name>
<evidence type="ECO:0000313" key="1">
    <source>
        <dbReference type="EMBL" id="KAJ0008054.1"/>
    </source>
</evidence>
<organism evidence="1 2">
    <name type="scientific">Pistacia integerrima</name>
    <dbReference type="NCBI Taxonomy" id="434235"/>
    <lineage>
        <taxon>Eukaryota</taxon>
        <taxon>Viridiplantae</taxon>
        <taxon>Streptophyta</taxon>
        <taxon>Embryophyta</taxon>
        <taxon>Tracheophyta</taxon>
        <taxon>Spermatophyta</taxon>
        <taxon>Magnoliopsida</taxon>
        <taxon>eudicotyledons</taxon>
        <taxon>Gunneridae</taxon>
        <taxon>Pentapetalae</taxon>
        <taxon>rosids</taxon>
        <taxon>malvids</taxon>
        <taxon>Sapindales</taxon>
        <taxon>Anacardiaceae</taxon>
        <taxon>Pistacia</taxon>
    </lineage>
</organism>